<dbReference type="EMBL" id="CAJNOG010008046">
    <property type="protein sequence ID" value="CAF1567350.1"/>
    <property type="molecule type" value="Genomic_DNA"/>
</dbReference>
<sequence>LKNLALIRWINSTIDIPTGLQLLMIDINGNVTIDDNLFYKQVTLVEDSLSSFS</sequence>
<gene>
    <name evidence="1" type="ORF">JYZ213_LOCUS47193</name>
</gene>
<accession>A0A815Y698</accession>
<reference evidence="1" key="1">
    <citation type="submission" date="2021-02" db="EMBL/GenBank/DDBJ databases">
        <authorList>
            <person name="Nowell W R."/>
        </authorList>
    </citation>
    <scope>NUCLEOTIDE SEQUENCE</scope>
</reference>
<evidence type="ECO:0000313" key="1">
    <source>
        <dbReference type="EMBL" id="CAF1567350.1"/>
    </source>
</evidence>
<name>A0A815Y698_9BILA</name>
<dbReference type="AlphaFoldDB" id="A0A815Y698"/>
<proteinExistence type="predicted"/>
<comment type="caution">
    <text evidence="1">The sequence shown here is derived from an EMBL/GenBank/DDBJ whole genome shotgun (WGS) entry which is preliminary data.</text>
</comment>
<evidence type="ECO:0000313" key="2">
    <source>
        <dbReference type="Proteomes" id="UP000663845"/>
    </source>
</evidence>
<organism evidence="1 2">
    <name type="scientific">Adineta steineri</name>
    <dbReference type="NCBI Taxonomy" id="433720"/>
    <lineage>
        <taxon>Eukaryota</taxon>
        <taxon>Metazoa</taxon>
        <taxon>Spiralia</taxon>
        <taxon>Gnathifera</taxon>
        <taxon>Rotifera</taxon>
        <taxon>Eurotatoria</taxon>
        <taxon>Bdelloidea</taxon>
        <taxon>Adinetida</taxon>
        <taxon>Adinetidae</taxon>
        <taxon>Adineta</taxon>
    </lineage>
</organism>
<protein>
    <submittedName>
        <fullName evidence="1">Uncharacterized protein</fullName>
    </submittedName>
</protein>
<dbReference type="Proteomes" id="UP000663845">
    <property type="component" value="Unassembled WGS sequence"/>
</dbReference>
<feature type="non-terminal residue" evidence="1">
    <location>
        <position position="1"/>
    </location>
</feature>